<dbReference type="RefSeq" id="WP_074628128.1">
    <property type="nucleotide sequence ID" value="NZ_FOGM01000017.1"/>
</dbReference>
<dbReference type="InterPro" id="IPR036390">
    <property type="entry name" value="WH_DNA-bd_sf"/>
</dbReference>
<dbReference type="InterPro" id="IPR016152">
    <property type="entry name" value="PTrfase/Anion_transptr"/>
</dbReference>
<dbReference type="InterPro" id="IPR036634">
    <property type="entry name" value="PRD_sf"/>
</dbReference>
<evidence type="ECO:0000259" key="8">
    <source>
        <dbReference type="PROSITE" id="PS51372"/>
    </source>
</evidence>
<evidence type="ECO:0000313" key="10">
    <source>
        <dbReference type="Proteomes" id="UP000182712"/>
    </source>
</evidence>
<dbReference type="SUPFAM" id="SSF63520">
    <property type="entry name" value="PTS-regulatory domain, PRD"/>
    <property type="match status" value="1"/>
</dbReference>
<dbReference type="AlphaFoldDB" id="A0A1H9UNI5"/>
<reference evidence="9 10" key="1">
    <citation type="submission" date="2016-10" db="EMBL/GenBank/DDBJ databases">
        <authorList>
            <person name="de Groot N.N."/>
        </authorList>
    </citation>
    <scope>NUCLEOTIDE SEQUENCE [LARGE SCALE GENOMIC DNA]</scope>
    <source>
        <strain evidence="9 10">VTM2R47</strain>
    </source>
</reference>
<dbReference type="CDD" id="cd05568">
    <property type="entry name" value="PTS_IIB_bgl_like"/>
    <property type="match status" value="1"/>
</dbReference>
<dbReference type="GO" id="GO:0006355">
    <property type="term" value="P:regulation of DNA-templated transcription"/>
    <property type="evidence" value="ECO:0007669"/>
    <property type="project" value="InterPro"/>
</dbReference>
<evidence type="ECO:0000259" key="7">
    <source>
        <dbReference type="PROSITE" id="PS51099"/>
    </source>
</evidence>
<dbReference type="Gene3D" id="3.40.50.2300">
    <property type="match status" value="1"/>
</dbReference>
<dbReference type="PROSITE" id="PS51099">
    <property type="entry name" value="PTS_EIIB_TYPE_2"/>
    <property type="match status" value="1"/>
</dbReference>
<dbReference type="SUPFAM" id="SSF55804">
    <property type="entry name" value="Phoshotransferase/anion transport protein"/>
    <property type="match status" value="1"/>
</dbReference>
<dbReference type="Pfam" id="PF00359">
    <property type="entry name" value="PTS_EIIA_2"/>
    <property type="match status" value="1"/>
</dbReference>
<dbReference type="Gene3D" id="1.10.1790.10">
    <property type="entry name" value="PRD domain"/>
    <property type="match status" value="1"/>
</dbReference>
<dbReference type="GO" id="GO:0008982">
    <property type="term" value="F:protein-N(PI)-phosphohistidine-sugar phosphotransferase activity"/>
    <property type="evidence" value="ECO:0007669"/>
    <property type="project" value="InterPro"/>
</dbReference>
<evidence type="ECO:0000256" key="3">
    <source>
        <dbReference type="ARBA" id="ARBA00023015"/>
    </source>
</evidence>
<dbReference type="SUPFAM" id="SSF52794">
    <property type="entry name" value="PTS system IIB component-like"/>
    <property type="match status" value="1"/>
</dbReference>
<sequence length="621" mass="72254">MALVNRWYQILEALVAQHQVNLDDLRSDLSVSMYTLQKSIDQLNDILDGDIQIKQQGNQMMIEVYDYARLEDIMAGSLRKESDFNSSNKRSSYLIRRLLQTSTPLLIDDLADEIGVSRTTINKDLKHVKELATVYQISVLGKPNHGLEVVGTEFNLRLFYIHHVYDYFDADTLTDETLDFLENLYQDFKIPRKTQELLTKVISITVARIRQEKHLTEPIPYYTNELIYSDIMEQLIFEIEMTYQVSLSQYEIDFLSFPLNTQFISGLDYQSTPSVDLVQIYQDLVKHIKKTLLVNFDDEKLFVEMHTHLKFLLNRLIFHVQTNDIFHGEIKNKYPLAFEMATVAGNELSKLFGFEIELSEISYLALYFEMILRENNEKLTSHKRKIAVVCTTGRGTATMMRRQLTRVLGDEIEITQYSEEDFNPNINDDYFAIFTTIPLKLGQLKSPVIHITNLFDDQWLREEWQKVTFYHQKSLKTIELTFMPLSGKATYQDYLSVMATVLEQEHLVDTNFKKRILERENKQSTIFGNQVAFPHTINHLPNKTVLMFGLVQHPLETENGSVKFIFLVAIPNQVEEQAEIELLELYDDIFRIANDEDLKGALCQVQTKAEFIAISRSKGVF</sequence>
<dbReference type="PROSITE" id="PS51094">
    <property type="entry name" value="PTS_EIIA_TYPE_2"/>
    <property type="match status" value="1"/>
</dbReference>
<dbReference type="Pfam" id="PF00874">
    <property type="entry name" value="PRD"/>
    <property type="match status" value="1"/>
</dbReference>
<dbReference type="SUPFAM" id="SSF46785">
    <property type="entry name" value="Winged helix' DNA-binding domain"/>
    <property type="match status" value="1"/>
</dbReference>
<keyword evidence="2" id="KW-0677">Repeat</keyword>
<dbReference type="PROSITE" id="PS51372">
    <property type="entry name" value="PRD_2"/>
    <property type="match status" value="1"/>
</dbReference>
<evidence type="ECO:0000256" key="4">
    <source>
        <dbReference type="ARBA" id="ARBA00023159"/>
    </source>
</evidence>
<name>A0A1H9UNI5_9STRE</name>
<evidence type="ECO:0000256" key="5">
    <source>
        <dbReference type="ARBA" id="ARBA00023163"/>
    </source>
</evidence>
<dbReference type="Gene3D" id="3.40.930.10">
    <property type="entry name" value="Mannitol-specific EII, Chain A"/>
    <property type="match status" value="1"/>
</dbReference>
<evidence type="ECO:0000259" key="6">
    <source>
        <dbReference type="PROSITE" id="PS51094"/>
    </source>
</evidence>
<evidence type="ECO:0000256" key="1">
    <source>
        <dbReference type="ARBA" id="ARBA00022679"/>
    </source>
</evidence>
<feature type="domain" description="PTS EIIB type-2" evidence="7">
    <location>
        <begin position="384"/>
        <end position="472"/>
    </location>
</feature>
<dbReference type="Gene3D" id="1.10.10.10">
    <property type="entry name" value="Winged helix-like DNA-binding domain superfamily/Winged helix DNA-binding domain"/>
    <property type="match status" value="1"/>
</dbReference>
<feature type="domain" description="PTS EIIA type-2" evidence="6">
    <location>
        <begin position="474"/>
        <end position="618"/>
    </location>
</feature>
<dbReference type="InterPro" id="IPR036095">
    <property type="entry name" value="PTS_EIIB-like_sf"/>
</dbReference>
<keyword evidence="4" id="KW-0010">Activator</keyword>
<dbReference type="EMBL" id="FOGM01000017">
    <property type="protein sequence ID" value="SES10697.1"/>
    <property type="molecule type" value="Genomic_DNA"/>
</dbReference>
<dbReference type="InterPro" id="IPR013011">
    <property type="entry name" value="PTS_EIIB_2"/>
</dbReference>
<keyword evidence="5" id="KW-0804">Transcription</keyword>
<dbReference type="PANTHER" id="PTHR30185:SF18">
    <property type="entry name" value="TRANSCRIPTIONAL REGULATOR MTLR"/>
    <property type="match status" value="1"/>
</dbReference>
<keyword evidence="3" id="KW-0805">Transcription regulation</keyword>
<keyword evidence="1" id="KW-0808">Transferase</keyword>
<protein>
    <submittedName>
        <fullName evidence="9">Lichenan operon transcriptional antiterminator</fullName>
    </submittedName>
</protein>
<dbReference type="Proteomes" id="UP000182712">
    <property type="component" value="Unassembled WGS sequence"/>
</dbReference>
<dbReference type="PANTHER" id="PTHR30185">
    <property type="entry name" value="CRYPTIC BETA-GLUCOSIDE BGL OPERON ANTITERMINATOR"/>
    <property type="match status" value="1"/>
</dbReference>
<gene>
    <name evidence="9" type="ORF">SAMN04487840_11720</name>
</gene>
<proteinExistence type="predicted"/>
<accession>A0A1H9UNI5</accession>
<feature type="domain" description="PRD" evidence="8">
    <location>
        <begin position="272"/>
        <end position="378"/>
    </location>
</feature>
<evidence type="ECO:0000313" key="9">
    <source>
        <dbReference type="EMBL" id="SES10697.1"/>
    </source>
</evidence>
<dbReference type="InterPro" id="IPR050661">
    <property type="entry name" value="BglG_antiterminators"/>
</dbReference>
<dbReference type="Pfam" id="PF05043">
    <property type="entry name" value="Mga"/>
    <property type="match status" value="2"/>
</dbReference>
<evidence type="ECO:0000256" key="2">
    <source>
        <dbReference type="ARBA" id="ARBA00022737"/>
    </source>
</evidence>
<dbReference type="InterPro" id="IPR036388">
    <property type="entry name" value="WH-like_DNA-bd_sf"/>
</dbReference>
<organism evidence="9 10">
    <name type="scientific">Streptococcus gallolyticus</name>
    <dbReference type="NCBI Taxonomy" id="315405"/>
    <lineage>
        <taxon>Bacteria</taxon>
        <taxon>Bacillati</taxon>
        <taxon>Bacillota</taxon>
        <taxon>Bacilli</taxon>
        <taxon>Lactobacillales</taxon>
        <taxon>Streptococcaceae</taxon>
        <taxon>Streptococcus</taxon>
    </lineage>
</organism>
<dbReference type="InterPro" id="IPR002178">
    <property type="entry name" value="PTS_EIIA_type-2_dom"/>
</dbReference>
<dbReference type="GO" id="GO:0009401">
    <property type="term" value="P:phosphoenolpyruvate-dependent sugar phosphotransferase system"/>
    <property type="evidence" value="ECO:0007669"/>
    <property type="project" value="InterPro"/>
</dbReference>
<dbReference type="InterPro" id="IPR011608">
    <property type="entry name" value="PRD"/>
</dbReference>
<dbReference type="InterPro" id="IPR007737">
    <property type="entry name" value="Mga_HTH"/>
</dbReference>